<feature type="domain" description="Luciferase-like" evidence="7">
    <location>
        <begin position="60"/>
        <end position="328"/>
    </location>
</feature>
<evidence type="ECO:0000256" key="4">
    <source>
        <dbReference type="ARBA" id="ARBA00023033"/>
    </source>
</evidence>
<dbReference type="KEGG" id="gom:D7316_02788"/>
<accession>A0A3G8JM83</accession>
<dbReference type="InterPro" id="IPR051260">
    <property type="entry name" value="Diverse_substr_monoxygenases"/>
</dbReference>
<dbReference type="PIRSF" id="PIRSF000337">
    <property type="entry name" value="NTA_MOA"/>
    <property type="match status" value="1"/>
</dbReference>
<protein>
    <submittedName>
        <fullName evidence="8">Nitrilotriacetate monooxygenase component A</fullName>
        <ecNumber evidence="8">1.14.14.10</ecNumber>
    </submittedName>
</protein>
<gene>
    <name evidence="8" type="primary">ntaA_2</name>
    <name evidence="8" type="ORF">D7316_02788</name>
</gene>
<feature type="binding site" evidence="6">
    <location>
        <position position="84"/>
    </location>
    <ligand>
        <name>FMN</name>
        <dbReference type="ChEBI" id="CHEBI:58210"/>
    </ligand>
</feature>
<dbReference type="EMBL" id="CP033972">
    <property type="protein sequence ID" value="AZG46187.1"/>
    <property type="molecule type" value="Genomic_DNA"/>
</dbReference>
<keyword evidence="1 6" id="KW-0285">Flavoprotein</keyword>
<keyword evidence="3 8" id="KW-0560">Oxidoreductase</keyword>
<dbReference type="AlphaFoldDB" id="A0A3G8JM83"/>
<dbReference type="PANTHER" id="PTHR30011">
    <property type="entry name" value="ALKANESULFONATE MONOOXYGENASE-RELATED"/>
    <property type="match status" value="1"/>
</dbReference>
<evidence type="ECO:0000256" key="3">
    <source>
        <dbReference type="ARBA" id="ARBA00023002"/>
    </source>
</evidence>
<organism evidence="8 9">
    <name type="scientific">Gordonia insulae</name>
    <dbReference type="NCBI Taxonomy" id="2420509"/>
    <lineage>
        <taxon>Bacteria</taxon>
        <taxon>Bacillati</taxon>
        <taxon>Actinomycetota</taxon>
        <taxon>Actinomycetes</taxon>
        <taxon>Mycobacteriales</taxon>
        <taxon>Gordoniaceae</taxon>
        <taxon>Gordonia</taxon>
    </lineage>
</organism>
<keyword evidence="9" id="KW-1185">Reference proteome</keyword>
<evidence type="ECO:0000256" key="2">
    <source>
        <dbReference type="ARBA" id="ARBA00022643"/>
    </source>
</evidence>
<evidence type="ECO:0000313" key="8">
    <source>
        <dbReference type="EMBL" id="AZG46187.1"/>
    </source>
</evidence>
<evidence type="ECO:0000256" key="5">
    <source>
        <dbReference type="ARBA" id="ARBA00033748"/>
    </source>
</evidence>
<dbReference type="Pfam" id="PF00296">
    <property type="entry name" value="Bac_luciferase"/>
    <property type="match status" value="1"/>
</dbReference>
<proteinExistence type="inferred from homology"/>
<name>A0A3G8JM83_9ACTN</name>
<dbReference type="SUPFAM" id="SSF51679">
    <property type="entry name" value="Bacterial luciferase-like"/>
    <property type="match status" value="1"/>
</dbReference>
<reference evidence="8 9" key="1">
    <citation type="submission" date="2018-11" db="EMBL/GenBank/DDBJ databases">
        <title>Gordonia insulae sp. nov., isolated from an island soil.</title>
        <authorList>
            <person name="Kim Y.S."/>
            <person name="Kim S.B."/>
        </authorList>
    </citation>
    <scope>NUCLEOTIDE SEQUENCE [LARGE SCALE GENOMIC DNA]</scope>
    <source>
        <strain evidence="8 9">MMS17-SY073</strain>
    </source>
</reference>
<keyword evidence="4 8" id="KW-0503">Monooxygenase</keyword>
<dbReference type="InterPro" id="IPR011251">
    <property type="entry name" value="Luciferase-like_dom"/>
</dbReference>
<feature type="binding site" evidence="6">
    <location>
        <position position="129"/>
    </location>
    <ligand>
        <name>FMN</name>
        <dbReference type="ChEBI" id="CHEBI:58210"/>
    </ligand>
</feature>
<dbReference type="Gene3D" id="3.20.20.30">
    <property type="entry name" value="Luciferase-like domain"/>
    <property type="match status" value="1"/>
</dbReference>
<dbReference type="EC" id="1.14.14.10" evidence="8"/>
<feature type="binding site" evidence="6">
    <location>
        <position position="259"/>
    </location>
    <ligand>
        <name>FMN</name>
        <dbReference type="ChEBI" id="CHEBI:58210"/>
    </ligand>
</feature>
<dbReference type="InterPro" id="IPR036661">
    <property type="entry name" value="Luciferase-like_sf"/>
</dbReference>
<dbReference type="InterPro" id="IPR016215">
    <property type="entry name" value="NTA_MOA"/>
</dbReference>
<evidence type="ECO:0000259" key="7">
    <source>
        <dbReference type="Pfam" id="PF00296"/>
    </source>
</evidence>
<sequence>MARVEFTLIESARPGLMRLARDVVPDMTTPRPPYLAVAVTGAGWHPLAWREPDARPAELLSAKYWTEVVGVADRARIDLVTIADTFRRRPPTTDDIDRPISELAAGRLDSVLVASRVAPTTAHVGLLPTVIATHTEPFHSAKAIATLDYVGRARAGVTVDVAAGAVEARLFGRRTLPTDVHRRDDELFAEATEYAEVLRRLWDSWEDDAEIRDVETGRFVDRDKLHYIDFEGRFFSVRGPSITPRPPQGRPVVAAATTSAAASVAFAGASADIAFVGAHDRVAAARAVDAVRAAQSTAGRDGDTVHVFADLLVHLDDRESAAADRRARLDLGLGTPYTGGTPVFAGTVAGLADLIAELTDPAVGVTGIRLRTATIPHDLLQITTRLVPELERRKLFRVSDTTSTLRDRLGLGTAANRYTRTSATTGGARQ</sequence>
<dbReference type="Proteomes" id="UP000271469">
    <property type="component" value="Chromosome"/>
</dbReference>
<evidence type="ECO:0000313" key="9">
    <source>
        <dbReference type="Proteomes" id="UP000271469"/>
    </source>
</evidence>
<evidence type="ECO:0000256" key="6">
    <source>
        <dbReference type="PIRSR" id="PIRSR000337-1"/>
    </source>
</evidence>
<dbReference type="GO" id="GO:0018529">
    <property type="term" value="F:nitrilotriacetate monooxygenase activity"/>
    <property type="evidence" value="ECO:0007669"/>
    <property type="project" value="UniProtKB-EC"/>
</dbReference>
<evidence type="ECO:0000256" key="1">
    <source>
        <dbReference type="ARBA" id="ARBA00022630"/>
    </source>
</evidence>
<keyword evidence="2 6" id="KW-0288">FMN</keyword>
<dbReference type="PANTHER" id="PTHR30011:SF16">
    <property type="entry name" value="C2H2 FINGER DOMAIN TRANSCRIPTION FACTOR (EUROFUNG)-RELATED"/>
    <property type="match status" value="1"/>
</dbReference>
<comment type="similarity">
    <text evidence="5">Belongs to the NtaA/SnaA/DszA monooxygenase family.</text>
</comment>